<gene>
    <name evidence="10" type="ORF">ANOM_007388</name>
</gene>
<proteinExistence type="inferred from homology"/>
<keyword evidence="11" id="KW-1185">Reference proteome</keyword>
<dbReference type="InterPro" id="IPR006710">
    <property type="entry name" value="Glyco_hydro_43"/>
</dbReference>
<evidence type="ECO:0000256" key="3">
    <source>
        <dbReference type="ARBA" id="ARBA00022729"/>
    </source>
</evidence>
<feature type="chain" id="PRO_5005552945" description="Endo-1,5-alpha-L-arabinanase A" evidence="9">
    <location>
        <begin position="19"/>
        <end position="365"/>
    </location>
</feature>
<dbReference type="SUPFAM" id="SSF75005">
    <property type="entry name" value="Arabinanase/levansucrase/invertase"/>
    <property type="match status" value="1"/>
</dbReference>
<evidence type="ECO:0000313" key="11">
    <source>
        <dbReference type="Proteomes" id="UP000037505"/>
    </source>
</evidence>
<accession>A0A0L1IWJ8</accession>
<sequence>MLHTFLPLAALFTTSALSSSLSSAARAPEAAAEQCNGISGPFLGPSFPDPCELNKGSLQETALTSYIAIYYIDDTWYSFGTSNGKDFQGAKSAKFDSGWSKLKGPTLAIKEATWAGQQENGVYGLWAPDVFRRSSDNKFVMFVYFAALDKETIGTKKVQHCIGAAVSDDIAGVYHPENDFVQCNRTSSGVIDPAWFKDTDGKQYVVYKTEIPENWLEIREVRNSGPKEGVEWVGNAQKLLRVNGQGFSDGNNMEAPYIFKRGDTYFLTYSTHSTADATYDVQYATAKKVNGPYTRVKEPLLKTTNAFGCKLIGPGGASFQRGSNGNQEVTKIIFHGLTDAMDINKRVVYTATVQVNGDRLSIGSA</sequence>
<keyword evidence="3 9" id="KW-0732">Signal</keyword>
<dbReference type="AlphaFoldDB" id="A0A0L1IWJ8"/>
<dbReference type="PANTHER" id="PTHR43301:SF3">
    <property type="entry name" value="ARABINAN ENDO-1,5-ALPHA-L-ARABINOSIDASE A-RELATED"/>
    <property type="match status" value="1"/>
</dbReference>
<name>A0A0L1IWJ8_ASPN3</name>
<dbReference type="CDD" id="cd08999">
    <property type="entry name" value="GH43_ABN-like"/>
    <property type="match status" value="1"/>
</dbReference>
<dbReference type="Proteomes" id="UP000037505">
    <property type="component" value="Unassembled WGS sequence"/>
</dbReference>
<comment type="caution">
    <text evidence="10">The sequence shown here is derived from an EMBL/GenBank/DDBJ whole genome shotgun (WGS) entry which is preliminary data.</text>
</comment>
<keyword evidence="4 8" id="KW-0378">Hydrolase</keyword>
<evidence type="ECO:0000256" key="9">
    <source>
        <dbReference type="SAM" id="SignalP"/>
    </source>
</evidence>
<dbReference type="STRING" id="1509407.A0A0L1IWJ8"/>
<feature type="signal peptide" evidence="9">
    <location>
        <begin position="1"/>
        <end position="18"/>
    </location>
</feature>
<keyword evidence="5 8" id="KW-0326">Glycosidase</keyword>
<feature type="site" description="Important for catalytic activity, responsible for pKa modulation of the active site Glu and correct orientation of both the proton donor and substrate" evidence="7">
    <location>
        <position position="192"/>
    </location>
</feature>
<dbReference type="PANTHER" id="PTHR43301">
    <property type="entry name" value="ARABINAN ENDO-1,5-ALPHA-L-ARABINOSIDASE"/>
    <property type="match status" value="1"/>
</dbReference>
<dbReference type="InterPro" id="IPR023296">
    <property type="entry name" value="Glyco_hydro_beta-prop_sf"/>
</dbReference>
<evidence type="ECO:0000313" key="10">
    <source>
        <dbReference type="EMBL" id="KNG83790.1"/>
    </source>
</evidence>
<dbReference type="GeneID" id="26809192"/>
<dbReference type="RefSeq" id="XP_015404713.1">
    <property type="nucleotide sequence ID" value="XM_015552644.1"/>
</dbReference>
<evidence type="ECO:0000256" key="8">
    <source>
        <dbReference type="RuleBase" id="RU361187"/>
    </source>
</evidence>
<evidence type="ECO:0000256" key="1">
    <source>
        <dbReference type="ARBA" id="ARBA00004834"/>
    </source>
</evidence>
<evidence type="ECO:0000256" key="5">
    <source>
        <dbReference type="ARBA" id="ARBA00023295"/>
    </source>
</evidence>
<comment type="similarity">
    <text evidence="2 8">Belongs to the glycosyl hydrolase 43 family.</text>
</comment>
<dbReference type="GO" id="GO:0005975">
    <property type="term" value="P:carbohydrate metabolic process"/>
    <property type="evidence" value="ECO:0007669"/>
    <property type="project" value="InterPro"/>
</dbReference>
<evidence type="ECO:0000256" key="4">
    <source>
        <dbReference type="ARBA" id="ARBA00022801"/>
    </source>
</evidence>
<dbReference type="Pfam" id="PF04616">
    <property type="entry name" value="Glyco_hydro_43"/>
    <property type="match status" value="1"/>
</dbReference>
<comment type="pathway">
    <text evidence="1">Glycan metabolism; L-arabinan degradation.</text>
</comment>
<reference evidence="10 11" key="1">
    <citation type="submission" date="2014-06" db="EMBL/GenBank/DDBJ databases">
        <title>The Genome of the Aflatoxigenic Filamentous Fungus Aspergillus nomius.</title>
        <authorList>
            <person name="Moore M.G."/>
            <person name="Shannon B.M."/>
            <person name="Brian M.M."/>
        </authorList>
    </citation>
    <scope>NUCLEOTIDE SEQUENCE [LARGE SCALE GENOMIC DNA]</scope>
    <source>
        <strain evidence="10 11">NRRL 13137</strain>
    </source>
</reference>
<evidence type="ECO:0000256" key="6">
    <source>
        <dbReference type="ARBA" id="ARBA00042202"/>
    </source>
</evidence>
<dbReference type="GO" id="GO:0004553">
    <property type="term" value="F:hydrolase activity, hydrolyzing O-glycosyl compounds"/>
    <property type="evidence" value="ECO:0007669"/>
    <property type="project" value="InterPro"/>
</dbReference>
<evidence type="ECO:0000256" key="2">
    <source>
        <dbReference type="ARBA" id="ARBA00009865"/>
    </source>
</evidence>
<protein>
    <recommendedName>
        <fullName evidence="6">Endo-1,5-alpha-L-arabinanase A</fullName>
    </recommendedName>
</protein>
<evidence type="ECO:0000256" key="7">
    <source>
        <dbReference type="PIRSR" id="PIRSR606710-2"/>
    </source>
</evidence>
<dbReference type="InterPro" id="IPR050727">
    <property type="entry name" value="GH43_arabinanases"/>
</dbReference>
<organism evidence="10 11">
    <name type="scientific">Aspergillus nomiae NRRL (strain ATCC 15546 / NRRL 13137 / CBS 260.88 / M93)</name>
    <dbReference type="NCBI Taxonomy" id="1509407"/>
    <lineage>
        <taxon>Eukaryota</taxon>
        <taxon>Fungi</taxon>
        <taxon>Dikarya</taxon>
        <taxon>Ascomycota</taxon>
        <taxon>Pezizomycotina</taxon>
        <taxon>Eurotiomycetes</taxon>
        <taxon>Eurotiomycetidae</taxon>
        <taxon>Eurotiales</taxon>
        <taxon>Aspergillaceae</taxon>
        <taxon>Aspergillus</taxon>
        <taxon>Aspergillus subgen. Circumdati</taxon>
    </lineage>
</organism>
<dbReference type="EMBL" id="JNOM01000246">
    <property type="protein sequence ID" value="KNG83790.1"/>
    <property type="molecule type" value="Genomic_DNA"/>
</dbReference>
<dbReference type="Gene3D" id="2.115.10.20">
    <property type="entry name" value="Glycosyl hydrolase domain, family 43"/>
    <property type="match status" value="1"/>
</dbReference>
<dbReference type="OrthoDB" id="3879658at2759"/>